<protein>
    <submittedName>
        <fullName evidence="2">Uncharacterized protein</fullName>
    </submittedName>
</protein>
<name>A0A195B1V7_9HYME</name>
<sequence length="157" mass="17922">MATGNGTPPPPIQNGESSTRRDRLSDMRVSWQLRRTTTDFRQNDRRPHFQNGVNSARWTISRRHLRHVTLEAASANIMDITSPSRRFEIDLEDRWCRVMIVLPFFMGEVPRDAGTTVDGTALSAERLINSPSDRSRRRARDEISDSTVRMTEAATVP</sequence>
<evidence type="ECO:0000256" key="1">
    <source>
        <dbReference type="SAM" id="MobiDB-lite"/>
    </source>
</evidence>
<accession>A0A195B1V7</accession>
<feature type="region of interest" description="Disordered" evidence="1">
    <location>
        <begin position="131"/>
        <end position="157"/>
    </location>
</feature>
<keyword evidence="3" id="KW-1185">Reference proteome</keyword>
<dbReference type="Proteomes" id="UP000078540">
    <property type="component" value="Unassembled WGS sequence"/>
</dbReference>
<evidence type="ECO:0000313" key="2">
    <source>
        <dbReference type="EMBL" id="KYM78458.1"/>
    </source>
</evidence>
<evidence type="ECO:0000313" key="3">
    <source>
        <dbReference type="Proteomes" id="UP000078540"/>
    </source>
</evidence>
<reference evidence="2 3" key="1">
    <citation type="submission" date="2015-09" db="EMBL/GenBank/DDBJ databases">
        <title>Atta colombica WGS genome.</title>
        <authorList>
            <person name="Nygaard S."/>
            <person name="Hu H."/>
            <person name="Boomsma J."/>
            <person name="Zhang G."/>
        </authorList>
    </citation>
    <scope>NUCLEOTIDE SEQUENCE [LARGE SCALE GENOMIC DNA]</scope>
    <source>
        <strain evidence="2">Treedump-2</strain>
        <tissue evidence="2">Whole body</tissue>
    </source>
</reference>
<proteinExistence type="predicted"/>
<organism evidence="2 3">
    <name type="scientific">Atta colombica</name>
    <dbReference type="NCBI Taxonomy" id="520822"/>
    <lineage>
        <taxon>Eukaryota</taxon>
        <taxon>Metazoa</taxon>
        <taxon>Ecdysozoa</taxon>
        <taxon>Arthropoda</taxon>
        <taxon>Hexapoda</taxon>
        <taxon>Insecta</taxon>
        <taxon>Pterygota</taxon>
        <taxon>Neoptera</taxon>
        <taxon>Endopterygota</taxon>
        <taxon>Hymenoptera</taxon>
        <taxon>Apocrita</taxon>
        <taxon>Aculeata</taxon>
        <taxon>Formicoidea</taxon>
        <taxon>Formicidae</taxon>
        <taxon>Myrmicinae</taxon>
        <taxon>Atta</taxon>
    </lineage>
</organism>
<dbReference type="EMBL" id="KQ976662">
    <property type="protein sequence ID" value="KYM78458.1"/>
    <property type="molecule type" value="Genomic_DNA"/>
</dbReference>
<dbReference type="AlphaFoldDB" id="A0A195B1V7"/>
<feature type="region of interest" description="Disordered" evidence="1">
    <location>
        <begin position="1"/>
        <end position="27"/>
    </location>
</feature>
<gene>
    <name evidence="2" type="ORF">ALC53_11113</name>
</gene>